<feature type="domain" description="SIS" evidence="3">
    <location>
        <begin position="35"/>
        <end position="175"/>
    </location>
</feature>
<dbReference type="GO" id="GO:0005975">
    <property type="term" value="P:carbohydrate metabolic process"/>
    <property type="evidence" value="ECO:0007669"/>
    <property type="project" value="InterPro"/>
</dbReference>
<dbReference type="CDD" id="cd05017">
    <property type="entry name" value="SIS_PGI_PMI_1"/>
    <property type="match status" value="1"/>
</dbReference>
<dbReference type="GO" id="GO:1901135">
    <property type="term" value="P:carbohydrate derivative metabolic process"/>
    <property type="evidence" value="ECO:0007669"/>
    <property type="project" value="InterPro"/>
</dbReference>
<proteinExistence type="inferred from homology"/>
<dbReference type="NCBIfam" id="NF006426">
    <property type="entry name" value="PRK08674.1-6"/>
    <property type="match status" value="1"/>
</dbReference>
<dbReference type="HOGENOM" id="CLU_059687_0_0_9"/>
<dbReference type="AlphaFoldDB" id="F4A194"/>
<dbReference type="SUPFAM" id="SSF53697">
    <property type="entry name" value="SIS domain"/>
    <property type="match status" value="1"/>
</dbReference>
<accession>F4A194</accession>
<dbReference type="InterPro" id="IPR046348">
    <property type="entry name" value="SIS_dom_sf"/>
</dbReference>
<dbReference type="CDD" id="cd05637">
    <property type="entry name" value="SIS_PGI_PMI_2"/>
    <property type="match status" value="1"/>
</dbReference>
<dbReference type="GO" id="GO:0004347">
    <property type="term" value="F:glucose-6-phosphate isomerase activity"/>
    <property type="evidence" value="ECO:0007669"/>
    <property type="project" value="UniProtKB-EC"/>
</dbReference>
<dbReference type="InterPro" id="IPR019490">
    <property type="entry name" value="Glu6P/Mann6P_isomerase_C"/>
</dbReference>
<evidence type="ECO:0000259" key="3">
    <source>
        <dbReference type="PROSITE" id="PS51464"/>
    </source>
</evidence>
<protein>
    <submittedName>
        <fullName evidence="4">Bifunctional phosphoglucose/phosphomannose isomerase</fullName>
        <ecNumber evidence="4">5.3.1.8</ecNumber>
        <ecNumber evidence="4">5.3.1.9</ecNumber>
    </submittedName>
</protein>
<dbReference type="NCBIfam" id="NF006423">
    <property type="entry name" value="PRK08674.1-2"/>
    <property type="match status" value="1"/>
</dbReference>
<dbReference type="InterPro" id="IPR035484">
    <property type="entry name" value="SIS_PGI/PMI_1"/>
</dbReference>
<dbReference type="GO" id="GO:0097367">
    <property type="term" value="F:carbohydrate derivative binding"/>
    <property type="evidence" value="ECO:0007669"/>
    <property type="project" value="InterPro"/>
</dbReference>
<reference evidence="4 5" key="2">
    <citation type="journal article" date="2011" name="Stand. Genomic Sci.">
        <title>Complete genome sequence of Mahella australiensis type strain (50-1 BON).</title>
        <authorList>
            <person name="Sikorski J."/>
            <person name="Teshima H."/>
            <person name="Nolan M."/>
            <person name="Lucas S."/>
            <person name="Hammon N."/>
            <person name="Deshpande S."/>
            <person name="Cheng J.F."/>
            <person name="Pitluck S."/>
            <person name="Liolios K."/>
            <person name="Pagani I."/>
            <person name="Ivanova N."/>
            <person name="Huntemann M."/>
            <person name="Mavromatis K."/>
            <person name="Ovchinikova G."/>
            <person name="Pati A."/>
            <person name="Tapia R."/>
            <person name="Han C."/>
            <person name="Goodwin L."/>
            <person name="Chen A."/>
            <person name="Palaniappan K."/>
            <person name="Land M."/>
            <person name="Hauser L."/>
            <person name="Ngatchou-Djao O.D."/>
            <person name="Rohde M."/>
            <person name="Pukall R."/>
            <person name="Spring S."/>
            <person name="Abt B."/>
            <person name="Goker M."/>
            <person name="Detter J.C."/>
            <person name="Woyke T."/>
            <person name="Bristow J."/>
            <person name="Markowitz V."/>
            <person name="Hugenholtz P."/>
            <person name="Eisen J.A."/>
            <person name="Kyrpides N.C."/>
            <person name="Klenk H.P."/>
            <person name="Lapidus A."/>
        </authorList>
    </citation>
    <scope>NUCLEOTIDE SEQUENCE [LARGE SCALE GENOMIC DNA]</scope>
    <source>
        <strain evidence="5">DSM 15567 / CIP 107919 / 50-1 BON</strain>
    </source>
</reference>
<reference evidence="5" key="1">
    <citation type="submission" date="2010-11" db="EMBL/GenBank/DDBJ databases">
        <title>The complete genome of Mahella australiensis DSM 15567.</title>
        <authorList>
            <consortium name="US DOE Joint Genome Institute (JGI-PGF)"/>
            <person name="Lucas S."/>
            <person name="Copeland A."/>
            <person name="Lapidus A."/>
            <person name="Bruce D."/>
            <person name="Goodwin L."/>
            <person name="Pitluck S."/>
            <person name="Kyrpides N."/>
            <person name="Mavromatis K."/>
            <person name="Pagani I."/>
            <person name="Ivanova N."/>
            <person name="Teshima H."/>
            <person name="Brettin T."/>
            <person name="Detter J.C."/>
            <person name="Han C."/>
            <person name="Tapia R."/>
            <person name="Land M."/>
            <person name="Hauser L."/>
            <person name="Markowitz V."/>
            <person name="Cheng J.-F."/>
            <person name="Hugenholtz P."/>
            <person name="Woyke T."/>
            <person name="Wu D."/>
            <person name="Spring S."/>
            <person name="Pukall R."/>
            <person name="Steenblock K."/>
            <person name="Schneider S."/>
            <person name="Klenk H.-P."/>
            <person name="Eisen J.A."/>
        </authorList>
    </citation>
    <scope>NUCLEOTIDE SEQUENCE [LARGE SCALE GENOMIC DNA]</scope>
    <source>
        <strain evidence="5">DSM 15567 / CIP 107919 / 50-1 BON</strain>
    </source>
</reference>
<dbReference type="Gene3D" id="3.40.50.10490">
    <property type="entry name" value="Glucose-6-phosphate isomerase like protein, domain 1"/>
    <property type="match status" value="2"/>
</dbReference>
<evidence type="ECO:0000313" key="5">
    <source>
        <dbReference type="Proteomes" id="UP000008457"/>
    </source>
</evidence>
<keyword evidence="5" id="KW-1185">Reference proteome</keyword>
<dbReference type="EMBL" id="CP002360">
    <property type="protein sequence ID" value="AEE97013.1"/>
    <property type="molecule type" value="Genomic_DNA"/>
</dbReference>
<dbReference type="EC" id="5.3.1.8" evidence="4"/>
<gene>
    <name evidence="4" type="ordered locus">Mahau_1836</name>
</gene>
<name>F4A194_MAHA5</name>
<dbReference type="NCBIfam" id="TIGR02128">
    <property type="entry name" value="G6PI_arch"/>
    <property type="match status" value="1"/>
</dbReference>
<keyword evidence="2 4" id="KW-0413">Isomerase</keyword>
<organism evidence="4 5">
    <name type="scientific">Mahella australiensis (strain DSM 15567 / CIP 107919 / 50-1 BON)</name>
    <dbReference type="NCBI Taxonomy" id="697281"/>
    <lineage>
        <taxon>Bacteria</taxon>
        <taxon>Bacillati</taxon>
        <taxon>Bacillota</taxon>
        <taxon>Clostridia</taxon>
        <taxon>Thermoanaerobacterales</taxon>
        <taxon>Thermoanaerobacterales Family IV. Incertae Sedis</taxon>
        <taxon>Mahella</taxon>
    </lineage>
</organism>
<dbReference type="OrthoDB" id="9771734at2"/>
<dbReference type="PROSITE" id="PS51464">
    <property type="entry name" value="SIS"/>
    <property type="match status" value="1"/>
</dbReference>
<dbReference type="GO" id="GO:0004476">
    <property type="term" value="F:mannose-6-phosphate isomerase activity"/>
    <property type="evidence" value="ECO:0007669"/>
    <property type="project" value="UniProtKB-EC"/>
</dbReference>
<dbReference type="EC" id="5.3.1.9" evidence="4"/>
<dbReference type="KEGG" id="mas:Mahau_1836"/>
<sequence>MINIDDVQALKQADPSNMLDAVYGLPEQMEQALSIAESMQLNVDKNYIKNIIVTGLGGSAIGGDLVRVFAAGRLNIPMAVNRDYVLPSYVGEDTLVFASSYSGNTEETLSAYDTAKAKGAQIIAITTGGQLFKKAQADGYSVINIPAGLQPRAAIGVSFVPLVMALAKIGLLDENDVKPQILEAIELLKIMRNELNPSKVEADNLSKQLARKFYNNLPVIYGVVGTSEVVAQRWKGQICENAKAPAHYNIFPEWNHNELVGTEVPIDLLKRFQVIMLRDKNDHPRIQKRIDITKEILKQVEGGVTEIWSRGNGDIARIFSLIYIGDYASVYLALLNGVDPSTVEKIDLLKNKLAKM</sequence>
<comment type="similarity">
    <text evidence="1">Belongs to the PGI/PMI family.</text>
</comment>
<dbReference type="InterPro" id="IPR001347">
    <property type="entry name" value="SIS_dom"/>
</dbReference>
<dbReference type="STRING" id="697281.Mahau_1836"/>
<dbReference type="Proteomes" id="UP000008457">
    <property type="component" value="Chromosome"/>
</dbReference>
<evidence type="ECO:0000256" key="2">
    <source>
        <dbReference type="ARBA" id="ARBA00023235"/>
    </source>
</evidence>
<evidence type="ECO:0000313" key="4">
    <source>
        <dbReference type="EMBL" id="AEE97013.1"/>
    </source>
</evidence>
<dbReference type="Pfam" id="PF01380">
    <property type="entry name" value="SIS"/>
    <property type="match status" value="1"/>
</dbReference>
<dbReference type="Pfam" id="PF10432">
    <property type="entry name" value="bact-PGI_C"/>
    <property type="match status" value="1"/>
</dbReference>
<dbReference type="eggNOG" id="COG2222">
    <property type="taxonomic scope" value="Bacteria"/>
</dbReference>
<evidence type="ECO:0000256" key="1">
    <source>
        <dbReference type="ARBA" id="ARBA00010523"/>
    </source>
</evidence>